<dbReference type="EMBL" id="JAQQPZ010000013">
    <property type="protein sequence ID" value="MDD8060226.1"/>
    <property type="molecule type" value="Genomic_DNA"/>
</dbReference>
<feature type="chain" id="PRO_5047137700" evidence="1">
    <location>
        <begin position="25"/>
        <end position="872"/>
    </location>
</feature>
<dbReference type="CDD" id="cd04486">
    <property type="entry name" value="YhcR_OBF_like"/>
    <property type="match status" value="1"/>
</dbReference>
<sequence>MKGLTKLTAVSLAVAAALPMMANADVLISEYVEGSSNNKAIELYNNGDTVVDLAGYKLVRYKDGDTAALDMVDLTDSIAAKSVKVILHPSAAITLPAGTDSMTGNLYFNGGDAVGLLKDDVLVDVIGDIPTPSGWGLDTTFQRNLEDLTASTTYDAAQWVTLEKDTFSGLGTLDAAEAPEPSTFTCNGATLTNIYDIQGAGDSSPLVASGSFESANEVTVKGIVSARSDSLYKGFFIQDAQGDGSPYTSDGIFVYLNEAAPDTIQPGTEVCVQGKVKEYYGSTQIDIKDEQKFEVGVVGDAPAAVEFYVADGETLAQALERVEGMKVKLDAGSDMKVTRTFSFDYSSYRNNMVLSHKAPLMKPTQVFEPNSAEAVALNDANMVNQLFVESDYKANDGEVPYFPDFNAETGYIRVGDQLTNLEGVIGYSYSSYRLLATNTISAGDFIRVDDRTNAPTVANMGDIRVASFNVLNFFNDAVGGDANPSNSNRGALAEDEMVLQRTKIVNALVAMNADVVGLMEIANNGFGELSAIQNLVDALNAELTDEQAYRFVEIEDVDKYDGKYIGSDAITVGMLYRPASISLDGAAQVIATPEQHAAEGAQTREQNGVVESSPSYDKYQRHSLVQSFSINDEKLTIVVNHLKSKGSGCIEDWAEFNENSEPADLQGKCNAFRVSAAKVLGESLNDVDGDVLVIGDLNAYGKEDPVAVLTDYDASTTDHVIRTASWTTLDGKVYERSGSVIEKGYGLINLNTQMHGADTYSYSYNGELGNLDHALGNASLAAKVVGIDDWHINSVESNLFEYGSKYTGDLVKSENAFSASDHDPVIIALSYPAPVVTPEPVDPVEPEKSSDGGSLGYLALMLLGALGLRRRS</sequence>
<evidence type="ECO:0000259" key="2">
    <source>
        <dbReference type="PROSITE" id="PS51841"/>
    </source>
</evidence>
<keyword evidence="3" id="KW-0378">Hydrolase</keyword>
<dbReference type="Gene3D" id="3.60.10.10">
    <property type="entry name" value="Endonuclease/exonuclease/phosphatase"/>
    <property type="match status" value="1"/>
</dbReference>
<dbReference type="InterPro" id="IPR036415">
    <property type="entry name" value="Lamin_tail_dom_sf"/>
</dbReference>
<dbReference type="InterPro" id="IPR005135">
    <property type="entry name" value="Endo/exonuclease/phosphatase"/>
</dbReference>
<keyword evidence="3" id="KW-0269">Exonuclease</keyword>
<dbReference type="Pfam" id="PF03372">
    <property type="entry name" value="Exo_endo_phos"/>
    <property type="match status" value="1"/>
</dbReference>
<dbReference type="PANTHER" id="PTHR42834:SF1">
    <property type="entry name" value="ENDONUCLEASE_EXONUCLEASE_PHOSPHATASE FAMILY PROTEIN (AFU_ORTHOLOGUE AFUA_3G09210)"/>
    <property type="match status" value="1"/>
</dbReference>
<dbReference type="InterPro" id="IPR020008">
    <property type="entry name" value="GlyGly_CTERM"/>
</dbReference>
<comment type="caution">
    <text evidence="3">The sequence shown here is derived from an EMBL/GenBank/DDBJ whole genome shotgun (WGS) entry which is preliminary data.</text>
</comment>
<dbReference type="NCBIfam" id="NF033681">
    <property type="entry name" value="ExeM_NucH_DNase"/>
    <property type="match status" value="1"/>
</dbReference>
<dbReference type="GO" id="GO:0004527">
    <property type="term" value="F:exonuclease activity"/>
    <property type="evidence" value="ECO:0007669"/>
    <property type="project" value="UniProtKB-KW"/>
</dbReference>
<keyword evidence="4" id="KW-1185">Reference proteome</keyword>
<evidence type="ECO:0000313" key="3">
    <source>
        <dbReference type="EMBL" id="MDD8060226.1"/>
    </source>
</evidence>
<dbReference type="PANTHER" id="PTHR42834">
    <property type="entry name" value="ENDONUCLEASE/EXONUCLEASE/PHOSPHATASE FAMILY PROTEIN (AFU_ORTHOLOGUE AFUA_3G09210)"/>
    <property type="match status" value="1"/>
</dbReference>
<dbReference type="InterPro" id="IPR001322">
    <property type="entry name" value="Lamin_tail_dom"/>
</dbReference>
<protein>
    <submittedName>
        <fullName evidence="3">Extracellular exonuclease ExeM</fullName>
    </submittedName>
</protein>
<feature type="domain" description="LTD" evidence="2">
    <location>
        <begin position="9"/>
        <end position="156"/>
    </location>
</feature>
<dbReference type="Pfam" id="PF00932">
    <property type="entry name" value="LTD"/>
    <property type="match status" value="1"/>
</dbReference>
<evidence type="ECO:0000313" key="4">
    <source>
        <dbReference type="Proteomes" id="UP001213691"/>
    </source>
</evidence>
<keyword evidence="1" id="KW-0732">Signal</keyword>
<dbReference type="NCBIfam" id="TIGR03501">
    <property type="entry name" value="GlyGly_CTERM"/>
    <property type="match status" value="1"/>
</dbReference>
<dbReference type="InterPro" id="IPR036691">
    <property type="entry name" value="Endo/exonu/phosph_ase_sf"/>
</dbReference>
<reference evidence="3 4" key="1">
    <citation type="submission" date="2023-02" db="EMBL/GenBank/DDBJ databases">
        <title>Genome sequence of Shewanella metallivivens ER-Te-42B-Light, sp. nov., enriched from sulfide tube worms (Riftia pachyptila) isolated from Explorer Ridge in the Pacific Ocean.</title>
        <authorList>
            <person name="Maltman C."/>
            <person name="Kuzyk S.B."/>
            <person name="Kyndt J.A."/>
            <person name="Yurkov V."/>
        </authorList>
    </citation>
    <scope>NUCLEOTIDE SEQUENCE [LARGE SCALE GENOMIC DNA]</scope>
    <source>
        <strain evidence="3 4">ER-Te-42B-Light</strain>
    </source>
</reference>
<feature type="signal peptide" evidence="1">
    <location>
        <begin position="1"/>
        <end position="24"/>
    </location>
</feature>
<dbReference type="RefSeq" id="WP_238103177.1">
    <property type="nucleotide sequence ID" value="NZ_JAQQPZ010000013.1"/>
</dbReference>
<accession>A0ABT5TS43</accession>
<name>A0ABT5TS43_9GAMM</name>
<gene>
    <name evidence="3" type="primary">exeM</name>
    <name evidence="3" type="ORF">PQR79_14130</name>
</gene>
<evidence type="ECO:0000256" key="1">
    <source>
        <dbReference type="SAM" id="SignalP"/>
    </source>
</evidence>
<dbReference type="Proteomes" id="UP001213691">
    <property type="component" value="Unassembled WGS sequence"/>
</dbReference>
<dbReference type="PROSITE" id="PS51841">
    <property type="entry name" value="LTD"/>
    <property type="match status" value="1"/>
</dbReference>
<dbReference type="NCBIfam" id="NF033680">
    <property type="entry name" value="exonuc_ExeM-GG"/>
    <property type="match status" value="1"/>
</dbReference>
<dbReference type="InterPro" id="IPR047971">
    <property type="entry name" value="ExeM-like"/>
</dbReference>
<organism evidence="3 4">
    <name type="scientific">Shewanella metallivivens</name>
    <dbReference type="NCBI Taxonomy" id="2872342"/>
    <lineage>
        <taxon>Bacteria</taxon>
        <taxon>Pseudomonadati</taxon>
        <taxon>Pseudomonadota</taxon>
        <taxon>Gammaproteobacteria</taxon>
        <taxon>Alteromonadales</taxon>
        <taxon>Shewanellaceae</taxon>
        <taxon>Shewanella</taxon>
    </lineage>
</organism>
<keyword evidence="3" id="KW-0540">Nuclease</keyword>
<dbReference type="SUPFAM" id="SSF74853">
    <property type="entry name" value="Lamin A/C globular tail domain"/>
    <property type="match status" value="1"/>
</dbReference>
<dbReference type="SUPFAM" id="SSF56219">
    <property type="entry name" value="DNase I-like"/>
    <property type="match status" value="1"/>
</dbReference>
<proteinExistence type="predicted"/>